<feature type="binding site" evidence="5">
    <location>
        <position position="268"/>
    </location>
    <ligand>
        <name>Fe cation</name>
        <dbReference type="ChEBI" id="CHEBI:24875"/>
        <note>catalytic</note>
    </ligand>
</feature>
<organism evidence="7 8">
    <name type="scientific">Microthyrium microscopicum</name>
    <dbReference type="NCBI Taxonomy" id="703497"/>
    <lineage>
        <taxon>Eukaryota</taxon>
        <taxon>Fungi</taxon>
        <taxon>Dikarya</taxon>
        <taxon>Ascomycota</taxon>
        <taxon>Pezizomycotina</taxon>
        <taxon>Dothideomycetes</taxon>
        <taxon>Dothideomycetes incertae sedis</taxon>
        <taxon>Microthyriales</taxon>
        <taxon>Microthyriaceae</taxon>
        <taxon>Microthyrium</taxon>
    </lineage>
</organism>
<keyword evidence="3" id="KW-0560">Oxidoreductase</keyword>
<evidence type="ECO:0000256" key="2">
    <source>
        <dbReference type="ARBA" id="ARBA00022723"/>
    </source>
</evidence>
<evidence type="ECO:0000313" key="7">
    <source>
        <dbReference type="EMBL" id="KAF2666220.1"/>
    </source>
</evidence>
<evidence type="ECO:0000256" key="5">
    <source>
        <dbReference type="PIRSR" id="PIRSR604294-1"/>
    </source>
</evidence>
<dbReference type="Proteomes" id="UP000799302">
    <property type="component" value="Unassembled WGS sequence"/>
</dbReference>
<dbReference type="InterPro" id="IPR004294">
    <property type="entry name" value="Carotenoid_Oase"/>
</dbReference>
<comment type="similarity">
    <text evidence="1">Belongs to the carotenoid oxygenase family.</text>
</comment>
<evidence type="ECO:0000313" key="8">
    <source>
        <dbReference type="Proteomes" id="UP000799302"/>
    </source>
</evidence>
<accession>A0A6A6U2S5</accession>
<evidence type="ECO:0000256" key="6">
    <source>
        <dbReference type="SAM" id="MobiDB-lite"/>
    </source>
</evidence>
<feature type="binding site" evidence="5">
    <location>
        <position position="337"/>
    </location>
    <ligand>
        <name>Fe cation</name>
        <dbReference type="ChEBI" id="CHEBI:24875"/>
        <note>catalytic</note>
    </ligand>
</feature>
<feature type="region of interest" description="Disordered" evidence="6">
    <location>
        <begin position="1"/>
        <end position="20"/>
    </location>
</feature>
<dbReference type="GO" id="GO:0010436">
    <property type="term" value="F:carotenoid dioxygenase activity"/>
    <property type="evidence" value="ECO:0007669"/>
    <property type="project" value="TreeGrafter"/>
</dbReference>
<keyword evidence="8" id="KW-1185">Reference proteome</keyword>
<comment type="cofactor">
    <cofactor evidence="5">
        <name>Fe(2+)</name>
        <dbReference type="ChEBI" id="CHEBI:29033"/>
    </cofactor>
    <text evidence="5">Binds 1 Fe(2+) ion per subunit.</text>
</comment>
<sequence length="555" mass="61765">MTNSMDSTEEKEEHYKGWPNSHGFDPDFEVLEPVELQITGKIPQYAAGTLYRTGPGKRQVQADNGKVYTIDHWFDGFNQVHRFQIVSENGTIRAYYNSRMTVDNILQNIRRTGRLDGFTFAQKNDPCQSYFQKFQSLFFPATPPTPDDEKSSRNVGVTVAISMPGLSNSDGDKQKTSFLTLKTDATQMSRIHPETLEPIGLATQALLHPDLTGPLSAAHCKSDPVTGDIYNYNLDIGSSCTYRIFHVSARTGETRILAKFTGAGAYIHSLFLTADHVILCVWNSHYSMGGLKMLWEKNILDAIGDYDPSKPATWYVIHRREGGLLATYESPAFFSFHSVNAWVETKGGSSYIVAELAAYDNLDMLKRVYYENLMSNGKVAKSSGDQMANSARSTLRRYRLPAVPTSTNLKSKSKAKRIAVVEWTAPYDVSPELPTLNPNFLTIPHRYTYGIIDRAKSSLYDGLVKYDSLTKEAKYWEEFGHTPGEAIFIPDPNSKEEDGGVLLSVVFDGINDHSYLICLDARTMTELGRADVRGVVGFGFHGAFAPAVGSAQPQV</sequence>
<dbReference type="Pfam" id="PF03055">
    <property type="entry name" value="RPE65"/>
    <property type="match status" value="1"/>
</dbReference>
<dbReference type="PANTHER" id="PTHR10543:SF24">
    <property type="entry name" value="CAROTENOID ISOMEROOXYGENASE"/>
    <property type="match status" value="1"/>
</dbReference>
<reference evidence="7" key="1">
    <citation type="journal article" date="2020" name="Stud. Mycol.">
        <title>101 Dothideomycetes genomes: a test case for predicting lifestyles and emergence of pathogens.</title>
        <authorList>
            <person name="Haridas S."/>
            <person name="Albert R."/>
            <person name="Binder M."/>
            <person name="Bloem J."/>
            <person name="Labutti K."/>
            <person name="Salamov A."/>
            <person name="Andreopoulos B."/>
            <person name="Baker S."/>
            <person name="Barry K."/>
            <person name="Bills G."/>
            <person name="Bluhm B."/>
            <person name="Cannon C."/>
            <person name="Castanera R."/>
            <person name="Culley D."/>
            <person name="Daum C."/>
            <person name="Ezra D."/>
            <person name="Gonzalez J."/>
            <person name="Henrissat B."/>
            <person name="Kuo A."/>
            <person name="Liang C."/>
            <person name="Lipzen A."/>
            <person name="Lutzoni F."/>
            <person name="Magnuson J."/>
            <person name="Mondo S."/>
            <person name="Nolan M."/>
            <person name="Ohm R."/>
            <person name="Pangilinan J."/>
            <person name="Park H.-J."/>
            <person name="Ramirez L."/>
            <person name="Alfaro M."/>
            <person name="Sun H."/>
            <person name="Tritt A."/>
            <person name="Yoshinaga Y."/>
            <person name="Zwiers L.-H."/>
            <person name="Turgeon B."/>
            <person name="Goodwin S."/>
            <person name="Spatafora J."/>
            <person name="Crous P."/>
            <person name="Grigoriev I."/>
        </authorList>
    </citation>
    <scope>NUCLEOTIDE SEQUENCE</scope>
    <source>
        <strain evidence="7">CBS 115976</strain>
    </source>
</reference>
<evidence type="ECO:0000256" key="3">
    <source>
        <dbReference type="ARBA" id="ARBA00023002"/>
    </source>
</evidence>
<gene>
    <name evidence="7" type="ORF">BT63DRAFT_53243</name>
</gene>
<dbReference type="AlphaFoldDB" id="A0A6A6U2S5"/>
<dbReference type="OrthoDB" id="407010at2759"/>
<dbReference type="GO" id="GO:0046872">
    <property type="term" value="F:metal ion binding"/>
    <property type="evidence" value="ECO:0007669"/>
    <property type="project" value="UniProtKB-KW"/>
</dbReference>
<name>A0A6A6U2S5_9PEZI</name>
<feature type="binding site" evidence="5">
    <location>
        <position position="541"/>
    </location>
    <ligand>
        <name>Fe cation</name>
        <dbReference type="ChEBI" id="CHEBI:24875"/>
        <note>catalytic</note>
    </ligand>
</feature>
<keyword evidence="2 5" id="KW-0479">Metal-binding</keyword>
<evidence type="ECO:0008006" key="9">
    <source>
        <dbReference type="Google" id="ProtNLM"/>
    </source>
</evidence>
<dbReference type="GO" id="GO:0016121">
    <property type="term" value="P:carotene catabolic process"/>
    <property type="evidence" value="ECO:0007669"/>
    <property type="project" value="TreeGrafter"/>
</dbReference>
<evidence type="ECO:0000256" key="1">
    <source>
        <dbReference type="ARBA" id="ARBA00006787"/>
    </source>
</evidence>
<feature type="binding site" evidence="5">
    <location>
        <position position="219"/>
    </location>
    <ligand>
        <name>Fe cation</name>
        <dbReference type="ChEBI" id="CHEBI:24875"/>
        <note>catalytic</note>
    </ligand>
</feature>
<keyword evidence="4 5" id="KW-0408">Iron</keyword>
<proteinExistence type="inferred from homology"/>
<dbReference type="EMBL" id="MU004239">
    <property type="protein sequence ID" value="KAF2666220.1"/>
    <property type="molecule type" value="Genomic_DNA"/>
</dbReference>
<protein>
    <recommendedName>
        <fullName evidence="9">Carotenoid oxygenase</fullName>
    </recommendedName>
</protein>
<dbReference type="PANTHER" id="PTHR10543">
    <property type="entry name" value="BETA-CAROTENE DIOXYGENASE"/>
    <property type="match status" value="1"/>
</dbReference>
<evidence type="ECO:0000256" key="4">
    <source>
        <dbReference type="ARBA" id="ARBA00023004"/>
    </source>
</evidence>